<feature type="transmembrane region" description="Helical" evidence="1">
    <location>
        <begin position="38"/>
        <end position="60"/>
    </location>
</feature>
<name>A0ABT6C731_9MICO</name>
<accession>A0ABT6C731</accession>
<organism evidence="2 3">
    <name type="scientific">Luteipulveratus flavus</name>
    <dbReference type="NCBI Taxonomy" id="3031728"/>
    <lineage>
        <taxon>Bacteria</taxon>
        <taxon>Bacillati</taxon>
        <taxon>Actinomycetota</taxon>
        <taxon>Actinomycetes</taxon>
        <taxon>Micrococcales</taxon>
        <taxon>Dermacoccaceae</taxon>
        <taxon>Luteipulveratus</taxon>
    </lineage>
</organism>
<keyword evidence="3" id="KW-1185">Reference proteome</keyword>
<reference evidence="2 3" key="1">
    <citation type="submission" date="2023-03" db="EMBL/GenBank/DDBJ databases">
        <title>YIM 133296 draft genome.</title>
        <authorList>
            <person name="Xiong L."/>
        </authorList>
    </citation>
    <scope>NUCLEOTIDE SEQUENCE [LARGE SCALE GENOMIC DNA]</scope>
    <source>
        <strain evidence="2 3">YIM 133296</strain>
    </source>
</reference>
<comment type="caution">
    <text evidence="2">The sequence shown here is derived from an EMBL/GenBank/DDBJ whole genome shotgun (WGS) entry which is preliminary data.</text>
</comment>
<keyword evidence="1" id="KW-1133">Transmembrane helix</keyword>
<sequence>MTGTRLGRLSLGLDAAYCVVVGIMLGAAAPLIAGWARLPVALIVGVGALVAIWGVAVWWLRRRHHLRGALRVVMLANGAAVLALCGVSVAIGGVLLVVALIAAAVDVAGFGVSQAVALRRLEPSV</sequence>
<evidence type="ECO:0000313" key="2">
    <source>
        <dbReference type="EMBL" id="MDF8264734.1"/>
    </source>
</evidence>
<dbReference type="EMBL" id="JAROAV010000028">
    <property type="protein sequence ID" value="MDF8264734.1"/>
    <property type="molecule type" value="Genomic_DNA"/>
</dbReference>
<evidence type="ECO:0000256" key="1">
    <source>
        <dbReference type="SAM" id="Phobius"/>
    </source>
</evidence>
<keyword evidence="1" id="KW-0812">Transmembrane</keyword>
<protein>
    <recommendedName>
        <fullName evidence="4">Integral membrane protein</fullName>
    </recommendedName>
</protein>
<dbReference type="Proteomes" id="UP001528912">
    <property type="component" value="Unassembled WGS sequence"/>
</dbReference>
<evidence type="ECO:0008006" key="4">
    <source>
        <dbReference type="Google" id="ProtNLM"/>
    </source>
</evidence>
<feature type="transmembrane region" description="Helical" evidence="1">
    <location>
        <begin position="12"/>
        <end position="32"/>
    </location>
</feature>
<keyword evidence="1" id="KW-0472">Membrane</keyword>
<dbReference type="RefSeq" id="WP_277192130.1">
    <property type="nucleotide sequence ID" value="NZ_JAROAV010000028.1"/>
</dbReference>
<gene>
    <name evidence="2" type="ORF">P4R38_10800</name>
</gene>
<proteinExistence type="predicted"/>
<evidence type="ECO:0000313" key="3">
    <source>
        <dbReference type="Proteomes" id="UP001528912"/>
    </source>
</evidence>